<dbReference type="PhylomeDB" id="A0A068U417"/>
<name>A0A068U417_COFCA</name>
<dbReference type="EMBL" id="HG739093">
    <property type="protein sequence ID" value="CDP02914.1"/>
    <property type="molecule type" value="Genomic_DNA"/>
</dbReference>
<dbReference type="PANTHER" id="PTHR47295:SF2">
    <property type="entry name" value="EG45-LIKE DOMAIN CONTAINING PROTEIN 1-RELATED"/>
    <property type="match status" value="1"/>
</dbReference>
<dbReference type="Gene3D" id="2.40.40.10">
    <property type="entry name" value="RlpA-like domain"/>
    <property type="match status" value="1"/>
</dbReference>
<dbReference type="InterPro" id="IPR044206">
    <property type="entry name" value="EGC1/2"/>
</dbReference>
<dbReference type="GO" id="GO:0048046">
    <property type="term" value="C:apoplast"/>
    <property type="evidence" value="ECO:0007669"/>
    <property type="project" value="InterPro"/>
</dbReference>
<sequence length="86" mass="9004">MATINQIFLFIGILVSLVLAAHADCGSATCYTLFNPSACYGYDAPTGLIASASPEIWENRAACGKRYRITCTAGTNLGVPEPCSGL</sequence>
<accession>A0A068U417</accession>
<keyword evidence="1" id="KW-0732">Signal</keyword>
<gene>
    <name evidence="2" type="ORF">GSCOC_T00041334001</name>
</gene>
<dbReference type="InParanoid" id="A0A068U417"/>
<keyword evidence="3" id="KW-1185">Reference proteome</keyword>
<reference evidence="3" key="1">
    <citation type="journal article" date="2014" name="Science">
        <title>The coffee genome provides insight into the convergent evolution of caffeine biosynthesis.</title>
        <authorList>
            <person name="Denoeud F."/>
            <person name="Carretero-Paulet L."/>
            <person name="Dereeper A."/>
            <person name="Droc G."/>
            <person name="Guyot R."/>
            <person name="Pietrella M."/>
            <person name="Zheng C."/>
            <person name="Alberti A."/>
            <person name="Anthony F."/>
            <person name="Aprea G."/>
            <person name="Aury J.M."/>
            <person name="Bento P."/>
            <person name="Bernard M."/>
            <person name="Bocs S."/>
            <person name="Campa C."/>
            <person name="Cenci A."/>
            <person name="Combes M.C."/>
            <person name="Crouzillat D."/>
            <person name="Da Silva C."/>
            <person name="Daddiego L."/>
            <person name="De Bellis F."/>
            <person name="Dussert S."/>
            <person name="Garsmeur O."/>
            <person name="Gayraud T."/>
            <person name="Guignon V."/>
            <person name="Jahn K."/>
            <person name="Jamilloux V."/>
            <person name="Joet T."/>
            <person name="Labadie K."/>
            <person name="Lan T."/>
            <person name="Leclercq J."/>
            <person name="Lepelley M."/>
            <person name="Leroy T."/>
            <person name="Li L.T."/>
            <person name="Librado P."/>
            <person name="Lopez L."/>
            <person name="Munoz A."/>
            <person name="Noel B."/>
            <person name="Pallavicini A."/>
            <person name="Perrotta G."/>
            <person name="Poncet V."/>
            <person name="Pot D."/>
            <person name="Priyono X."/>
            <person name="Rigoreau M."/>
            <person name="Rouard M."/>
            <person name="Rozas J."/>
            <person name="Tranchant-Dubreuil C."/>
            <person name="VanBuren R."/>
            <person name="Zhang Q."/>
            <person name="Andrade A.C."/>
            <person name="Argout X."/>
            <person name="Bertrand B."/>
            <person name="de Kochko A."/>
            <person name="Graziosi G."/>
            <person name="Henry R.J."/>
            <person name="Jayarama X."/>
            <person name="Ming R."/>
            <person name="Nagai C."/>
            <person name="Rounsley S."/>
            <person name="Sankoff D."/>
            <person name="Giuliano G."/>
            <person name="Albert V.A."/>
            <person name="Wincker P."/>
            <person name="Lashermes P."/>
        </authorList>
    </citation>
    <scope>NUCLEOTIDE SEQUENCE [LARGE SCALE GENOMIC DNA]</scope>
    <source>
        <strain evidence="3">cv. DH200-94</strain>
    </source>
</reference>
<proteinExistence type="predicted"/>
<evidence type="ECO:0000256" key="1">
    <source>
        <dbReference type="SAM" id="SignalP"/>
    </source>
</evidence>
<dbReference type="Proteomes" id="UP000295252">
    <property type="component" value="Chromosome VIII"/>
</dbReference>
<dbReference type="GO" id="GO:0009627">
    <property type="term" value="P:systemic acquired resistance"/>
    <property type="evidence" value="ECO:0007669"/>
    <property type="project" value="InterPro"/>
</dbReference>
<evidence type="ECO:0008006" key="4">
    <source>
        <dbReference type="Google" id="ProtNLM"/>
    </source>
</evidence>
<dbReference type="OrthoDB" id="623670at2759"/>
<organism evidence="2 3">
    <name type="scientific">Coffea canephora</name>
    <name type="common">Robusta coffee</name>
    <dbReference type="NCBI Taxonomy" id="49390"/>
    <lineage>
        <taxon>Eukaryota</taxon>
        <taxon>Viridiplantae</taxon>
        <taxon>Streptophyta</taxon>
        <taxon>Embryophyta</taxon>
        <taxon>Tracheophyta</taxon>
        <taxon>Spermatophyta</taxon>
        <taxon>Magnoliopsida</taxon>
        <taxon>eudicotyledons</taxon>
        <taxon>Gunneridae</taxon>
        <taxon>Pentapetalae</taxon>
        <taxon>asterids</taxon>
        <taxon>lamiids</taxon>
        <taxon>Gentianales</taxon>
        <taxon>Rubiaceae</taxon>
        <taxon>Ixoroideae</taxon>
        <taxon>Gardenieae complex</taxon>
        <taxon>Bertiereae - Coffeeae clade</taxon>
        <taxon>Coffeeae</taxon>
        <taxon>Coffea</taxon>
    </lineage>
</organism>
<dbReference type="Gramene" id="CDP02914">
    <property type="protein sequence ID" value="CDP02914"/>
    <property type="gene ID" value="GSCOC_T00041334001"/>
</dbReference>
<protein>
    <recommendedName>
        <fullName evidence="4">Expansin-like EG45 domain-containing protein</fullName>
    </recommendedName>
</protein>
<dbReference type="SUPFAM" id="SSF50685">
    <property type="entry name" value="Barwin-like endoglucanases"/>
    <property type="match status" value="1"/>
</dbReference>
<feature type="signal peptide" evidence="1">
    <location>
        <begin position="1"/>
        <end position="23"/>
    </location>
</feature>
<evidence type="ECO:0000313" key="2">
    <source>
        <dbReference type="EMBL" id="CDP02914.1"/>
    </source>
</evidence>
<dbReference type="InterPro" id="IPR036908">
    <property type="entry name" value="RlpA-like_sf"/>
</dbReference>
<feature type="chain" id="PRO_5001654470" description="Expansin-like EG45 domain-containing protein" evidence="1">
    <location>
        <begin position="24"/>
        <end position="86"/>
    </location>
</feature>
<dbReference type="PANTHER" id="PTHR47295">
    <property type="entry name" value="EG45-LIKE DOMAIN CONTAINING PROTEIN 1-RELATED"/>
    <property type="match status" value="1"/>
</dbReference>
<dbReference type="AlphaFoldDB" id="A0A068U417"/>
<dbReference type="STRING" id="49390.A0A068U417"/>
<evidence type="ECO:0000313" key="3">
    <source>
        <dbReference type="Proteomes" id="UP000295252"/>
    </source>
</evidence>